<dbReference type="GO" id="GO:0005794">
    <property type="term" value="C:Golgi apparatus"/>
    <property type="evidence" value="ECO:0000318"/>
    <property type="project" value="GO_Central"/>
</dbReference>
<evidence type="ECO:0000256" key="5">
    <source>
        <dbReference type="ARBA" id="ARBA00022824"/>
    </source>
</evidence>
<gene>
    <name evidence="11" type="ORF">ZOSMA_22G00810</name>
</gene>
<proteinExistence type="inferred from homology"/>
<keyword evidence="8 10" id="KW-0443">Lipid metabolism</keyword>
<comment type="caution">
    <text evidence="11">The sequence shown here is derived from an EMBL/GenBank/DDBJ whole genome shotgun (WGS) entry which is preliminary data.</text>
</comment>
<dbReference type="GO" id="GO:0005789">
    <property type="term" value="C:endoplasmic reticulum membrane"/>
    <property type="evidence" value="ECO:0007669"/>
    <property type="project" value="UniProtKB-SubCell"/>
</dbReference>
<dbReference type="GO" id="GO:0097036">
    <property type="term" value="P:regulation of plasma membrane sterol distribution"/>
    <property type="evidence" value="ECO:0000318"/>
    <property type="project" value="GO_Central"/>
</dbReference>
<accession>A0A0K9PIK4</accession>
<evidence type="ECO:0000256" key="6">
    <source>
        <dbReference type="ARBA" id="ARBA00022989"/>
    </source>
</evidence>
<evidence type="ECO:0000256" key="3">
    <source>
        <dbReference type="ARBA" id="ARBA00022448"/>
    </source>
</evidence>
<dbReference type="GO" id="GO:0032366">
    <property type="term" value="P:intracellular sterol transport"/>
    <property type="evidence" value="ECO:0000318"/>
    <property type="project" value="GO_Central"/>
</dbReference>
<keyword evidence="5 10" id="KW-0256">Endoplasmic reticulum</keyword>
<evidence type="ECO:0000256" key="1">
    <source>
        <dbReference type="ARBA" id="ARBA00004477"/>
    </source>
</evidence>
<dbReference type="GO" id="GO:0016125">
    <property type="term" value="P:sterol metabolic process"/>
    <property type="evidence" value="ECO:0000318"/>
    <property type="project" value="GO_Central"/>
</dbReference>
<evidence type="ECO:0000256" key="7">
    <source>
        <dbReference type="ARBA" id="ARBA00023055"/>
    </source>
</evidence>
<comment type="similarity">
    <text evidence="2 10">Belongs to the ARV1 family.</text>
</comment>
<dbReference type="GO" id="GO:0032541">
    <property type="term" value="C:cortical endoplasmic reticulum"/>
    <property type="evidence" value="ECO:0000318"/>
    <property type="project" value="GO_Central"/>
</dbReference>
<evidence type="ECO:0000256" key="8">
    <source>
        <dbReference type="ARBA" id="ARBA00023098"/>
    </source>
</evidence>
<evidence type="ECO:0000313" key="12">
    <source>
        <dbReference type="Proteomes" id="UP000036987"/>
    </source>
</evidence>
<reference evidence="12" key="1">
    <citation type="journal article" date="2016" name="Nature">
        <title>The genome of the seagrass Zostera marina reveals angiosperm adaptation to the sea.</title>
        <authorList>
            <person name="Olsen J.L."/>
            <person name="Rouze P."/>
            <person name="Verhelst B."/>
            <person name="Lin Y.-C."/>
            <person name="Bayer T."/>
            <person name="Collen J."/>
            <person name="Dattolo E."/>
            <person name="De Paoli E."/>
            <person name="Dittami S."/>
            <person name="Maumus F."/>
            <person name="Michel G."/>
            <person name="Kersting A."/>
            <person name="Lauritano C."/>
            <person name="Lohaus R."/>
            <person name="Toepel M."/>
            <person name="Tonon T."/>
            <person name="Vanneste K."/>
            <person name="Amirebrahimi M."/>
            <person name="Brakel J."/>
            <person name="Bostroem C."/>
            <person name="Chovatia M."/>
            <person name="Grimwood J."/>
            <person name="Jenkins J.W."/>
            <person name="Jueterbock A."/>
            <person name="Mraz A."/>
            <person name="Stam W.T."/>
            <person name="Tice H."/>
            <person name="Bornberg-Bauer E."/>
            <person name="Green P.J."/>
            <person name="Pearson G.A."/>
            <person name="Procaccini G."/>
            <person name="Duarte C.M."/>
            <person name="Schmutz J."/>
            <person name="Reusch T.B.H."/>
            <person name="Van de Peer Y."/>
        </authorList>
    </citation>
    <scope>NUCLEOTIDE SEQUENCE [LARGE SCALE GENOMIC DNA]</scope>
    <source>
        <strain evidence="12">cv. Finnish</strain>
    </source>
</reference>
<dbReference type="PANTHER" id="PTHR14467:SF0">
    <property type="entry name" value="PROTEIN ARV1"/>
    <property type="match status" value="1"/>
</dbReference>
<keyword evidence="7 10" id="KW-0445">Lipid transport</keyword>
<name>A0A0K9PIK4_ZOSMR</name>
<dbReference type="OMA" id="MLDMNVK"/>
<sequence length="231" mass="26643">MSETELRCVHCGCKVGRLVVQYSPGNIRLIKCEKCKLVADPYIECEFMIVFIDLILHKEKAYRHLLYNMLNWDLVSEEGLLWKSTIIYIVLDGCRYLFLSEFKEELRASRNLLFPIWICTKVCLSVVLGNVMFLATLFLLISLSQTVRLRRVFQAILFSSYLKIFLVAMMVWEFPTTVIFIIDIFVLSSNAVALKVLMQLPIANCTLVCIGAHVAKFITCTVFTNLNYAWL</sequence>
<dbReference type="EMBL" id="LFYR01000811">
    <property type="protein sequence ID" value="KMZ68789.1"/>
    <property type="molecule type" value="Genomic_DNA"/>
</dbReference>
<comment type="function">
    <text evidence="10">Mediator of sterol homeostasis involved in sterol uptake, trafficking and distribution into membranes.</text>
</comment>
<keyword evidence="6 10" id="KW-1133">Transmembrane helix</keyword>
<dbReference type="Pfam" id="PF04161">
    <property type="entry name" value="Arv1"/>
    <property type="match status" value="1"/>
</dbReference>
<organism evidence="11 12">
    <name type="scientific">Zostera marina</name>
    <name type="common">Eelgrass</name>
    <dbReference type="NCBI Taxonomy" id="29655"/>
    <lineage>
        <taxon>Eukaryota</taxon>
        <taxon>Viridiplantae</taxon>
        <taxon>Streptophyta</taxon>
        <taxon>Embryophyta</taxon>
        <taxon>Tracheophyta</taxon>
        <taxon>Spermatophyta</taxon>
        <taxon>Magnoliopsida</taxon>
        <taxon>Liliopsida</taxon>
        <taxon>Zosteraceae</taxon>
        <taxon>Zostera</taxon>
    </lineage>
</organism>
<evidence type="ECO:0000256" key="4">
    <source>
        <dbReference type="ARBA" id="ARBA00022692"/>
    </source>
</evidence>
<keyword evidence="3 10" id="KW-0813">Transport</keyword>
<evidence type="ECO:0000256" key="10">
    <source>
        <dbReference type="RuleBase" id="RU368065"/>
    </source>
</evidence>
<dbReference type="InterPro" id="IPR007290">
    <property type="entry name" value="Arv1"/>
</dbReference>
<comment type="function">
    <text evidence="10">Regulates also the sphingolipid metabolism.</text>
</comment>
<feature type="transmembrane region" description="Helical" evidence="10">
    <location>
        <begin position="114"/>
        <end position="140"/>
    </location>
</feature>
<dbReference type="OrthoDB" id="2192830at2759"/>
<evidence type="ECO:0000256" key="2">
    <source>
        <dbReference type="ARBA" id="ARBA00009187"/>
    </source>
</evidence>
<comment type="caution">
    <text evidence="10">Lacks conserved residue(s) required for the propagation of feature annotation.</text>
</comment>
<dbReference type="STRING" id="29655.A0A0K9PIK4"/>
<keyword evidence="4 10" id="KW-0812">Transmembrane</keyword>
<evidence type="ECO:0000313" key="11">
    <source>
        <dbReference type="EMBL" id="KMZ68789.1"/>
    </source>
</evidence>
<evidence type="ECO:0000256" key="9">
    <source>
        <dbReference type="ARBA" id="ARBA00023136"/>
    </source>
</evidence>
<feature type="transmembrane region" description="Helical" evidence="10">
    <location>
        <begin position="205"/>
        <end position="230"/>
    </location>
</feature>
<comment type="subcellular location">
    <subcellularLocation>
        <location evidence="1 10">Endoplasmic reticulum membrane</location>
        <topology evidence="1 10">Multi-pass membrane protein</topology>
    </subcellularLocation>
</comment>
<keyword evidence="12" id="KW-1185">Reference proteome</keyword>
<dbReference type="AlphaFoldDB" id="A0A0K9PIK4"/>
<keyword evidence="10" id="KW-0746">Sphingolipid metabolism</keyword>
<dbReference type="Proteomes" id="UP000036987">
    <property type="component" value="Unassembled WGS sequence"/>
</dbReference>
<dbReference type="PANTHER" id="PTHR14467">
    <property type="entry name" value="ARV1"/>
    <property type="match status" value="1"/>
</dbReference>
<protein>
    <recommendedName>
        <fullName evidence="10">Protein ARV</fullName>
    </recommendedName>
</protein>
<dbReference type="GO" id="GO:0006665">
    <property type="term" value="P:sphingolipid metabolic process"/>
    <property type="evidence" value="ECO:0000318"/>
    <property type="project" value="GO_Central"/>
</dbReference>
<keyword evidence="9 10" id="KW-0472">Membrane</keyword>